<dbReference type="Proteomes" id="UP001374599">
    <property type="component" value="Unassembled WGS sequence"/>
</dbReference>
<reference evidence="1" key="1">
    <citation type="submission" date="2023-09" db="EMBL/GenBank/DDBJ databases">
        <title>Vallitalea sediminicola and Vallitalea maricola sp. nov., anaerobic bacteria isolated from marine sediment.</title>
        <authorList>
            <person name="Hirano S."/>
            <person name="Maeda A."/>
            <person name="Terahara T."/>
            <person name="Mori K."/>
            <person name="Hamada M."/>
            <person name="Matsumoto R."/>
            <person name="Kobayashi T."/>
        </authorList>
    </citation>
    <scope>NUCLEOTIDE SEQUENCE</scope>
    <source>
        <strain evidence="1">AN17-2</strain>
    </source>
</reference>
<gene>
    <name evidence="1" type="ORF">AN2V17_00810</name>
</gene>
<keyword evidence="2" id="KW-1185">Reference proteome</keyword>
<evidence type="ECO:0000313" key="1">
    <source>
        <dbReference type="EMBL" id="GMQ60855.1"/>
    </source>
</evidence>
<evidence type="ECO:0000313" key="2">
    <source>
        <dbReference type="Proteomes" id="UP001374599"/>
    </source>
</evidence>
<dbReference type="EMBL" id="BTPU01000001">
    <property type="protein sequence ID" value="GMQ60855.1"/>
    <property type="molecule type" value="Genomic_DNA"/>
</dbReference>
<protein>
    <submittedName>
        <fullName evidence="1">Uncharacterized protein</fullName>
    </submittedName>
</protein>
<organism evidence="1 2">
    <name type="scientific">Vallitalea maricola</name>
    <dbReference type="NCBI Taxonomy" id="3074433"/>
    <lineage>
        <taxon>Bacteria</taxon>
        <taxon>Bacillati</taxon>
        <taxon>Bacillota</taxon>
        <taxon>Clostridia</taxon>
        <taxon>Lachnospirales</taxon>
        <taxon>Vallitaleaceae</taxon>
        <taxon>Vallitalea</taxon>
    </lineage>
</organism>
<sequence length="756" mass="85710">MTKKISALLLVLCMILSTSHNIYAINNNVNKINVLTKLEILKGNGNSLNLEGQLSRSEAAAFIVRLLGEEQEVTNNKEKYNNTGFIDVPQNQWFAPYIGYCVQKDIINGYKDGTFKPKDKLGEKAFFKLILTSLGYKYNEDFTWNNVFSKAYGIGLVSDLSYSNGHKEDTNFTRGEVADIIYRTLQMKNNKTKVRMAQAFVDNAMISKSDAIEYELIEDELETKISSVIAKNSTTIEVTFNEHIQPITLENILIYEASGTTEILPIQDISKKESTDTYIIKTSEDQKMDEEYIMLVDKVIDTNGNPANTLNTNFMGFRADELVSDFFRISKVEAISNNIIYVYFTHPINDNALQSAFYTIEKDGAEIIKGDNTNILINKLSTCNNGVSIFFKSYVFTEEEYFNLDVNGQLSSTYGVGLNKGDGDSVKFKASVLQNDIFSVESCLPVNNRTIQLNFNKEINPKIAKQVFSYYITDYNNTPIKIDKAEVLQEGVDAGKAVRLTINSVILVNKEYKVLINHMTDVTNQFSIYDKEYLFTGNYYTVKDIEIEAVLPVDENTIIAYISKPLDEEYAKIASNYQIQGITTPSFMAIPTAVYYDNEKDSHMIKIYLSKDKKLKQSQSYKLRAITLKDTMGNVQHVIKTNQFNFTSSNSVDIFINEAKIIGDKTIKIGFNKEIDFNINNVLASNYKLIYVENGVEYSKIPIGANYIDENTITLNFDVLNLEKDYKITFSKLIDYGKNETDNKDGKYSMEVTSGN</sequence>
<accession>A0ACB5UD93</accession>
<proteinExistence type="predicted"/>
<name>A0ACB5UD93_9FIRM</name>
<comment type="caution">
    <text evidence="1">The sequence shown here is derived from an EMBL/GenBank/DDBJ whole genome shotgun (WGS) entry which is preliminary data.</text>
</comment>